<evidence type="ECO:0000256" key="4">
    <source>
        <dbReference type="ARBA" id="ARBA00023040"/>
    </source>
</evidence>
<keyword evidence="5 8" id="KW-0472">Membrane</keyword>
<reference evidence="10" key="3">
    <citation type="submission" date="2023-05" db="EMBL/GenBank/DDBJ databases">
        <authorList>
            <person name="Smith C.H."/>
        </authorList>
    </citation>
    <scope>NUCLEOTIDE SEQUENCE</scope>
    <source>
        <strain evidence="10">CHS0354</strain>
        <tissue evidence="10">Mantle</tissue>
    </source>
</reference>
<feature type="transmembrane region" description="Helical" evidence="8">
    <location>
        <begin position="243"/>
        <end position="270"/>
    </location>
</feature>
<keyword evidence="4" id="KW-0297">G-protein coupled receptor</keyword>
<sequence>MTSTLSVAQDATESINVSNVADTGKISTAVNLYVPPILIIAGVICNLLIIITTRTKYFRSLSTSVYLATGAVNDMLSLLLALVPHWLYVNFPATYVRTDSSHWMCKFFNFYGWGNTDLGIIITSAMTAERATAIVFPLKSASICTRKRAKIIVVLIIVIVIVKEFHFFISSDIVPETRTERLCDVFPQDESYRIFWLHAWPWIHLCYLSACFLLILASNSVIIRQVRRSPADRISGVQRWRHIAPMLIGESVLLILLTFPFTIHLSGLALALRYNPDFYKDSANTATEKLTFSVTFYMLYSNKCANFLMYCVTGSRFRQGLLFALSAFSCEKRASRQPIKSTIYSTSVTMSTITLKSYRTYV</sequence>
<dbReference type="PANTHER" id="PTHR24243:SF230">
    <property type="entry name" value="G-PROTEIN COUPLED RECEPTORS FAMILY 1 PROFILE DOMAIN-CONTAINING PROTEIN"/>
    <property type="match status" value="1"/>
</dbReference>
<keyword evidence="6" id="KW-0675">Receptor</keyword>
<proteinExistence type="predicted"/>
<dbReference type="InterPro" id="IPR017452">
    <property type="entry name" value="GPCR_Rhodpsn_7TM"/>
</dbReference>
<evidence type="ECO:0000256" key="2">
    <source>
        <dbReference type="ARBA" id="ARBA00022692"/>
    </source>
</evidence>
<protein>
    <recommendedName>
        <fullName evidence="9">G-protein coupled receptors family 1 profile domain-containing protein</fullName>
    </recommendedName>
</protein>
<organism evidence="10 11">
    <name type="scientific">Potamilus streckersoni</name>
    <dbReference type="NCBI Taxonomy" id="2493646"/>
    <lineage>
        <taxon>Eukaryota</taxon>
        <taxon>Metazoa</taxon>
        <taxon>Spiralia</taxon>
        <taxon>Lophotrochozoa</taxon>
        <taxon>Mollusca</taxon>
        <taxon>Bivalvia</taxon>
        <taxon>Autobranchia</taxon>
        <taxon>Heteroconchia</taxon>
        <taxon>Palaeoheterodonta</taxon>
        <taxon>Unionida</taxon>
        <taxon>Unionoidea</taxon>
        <taxon>Unionidae</taxon>
        <taxon>Ambleminae</taxon>
        <taxon>Lampsilini</taxon>
        <taxon>Potamilus</taxon>
    </lineage>
</organism>
<keyword evidence="11" id="KW-1185">Reference proteome</keyword>
<feature type="domain" description="G-protein coupled receptors family 1 profile" evidence="9">
    <location>
        <begin position="45"/>
        <end position="310"/>
    </location>
</feature>
<dbReference type="InterPro" id="IPR000276">
    <property type="entry name" value="GPCR_Rhodpsn"/>
</dbReference>
<evidence type="ECO:0000313" key="11">
    <source>
        <dbReference type="Proteomes" id="UP001195483"/>
    </source>
</evidence>
<keyword evidence="3 8" id="KW-1133">Transmembrane helix</keyword>
<accession>A0AAE0VTH0</accession>
<reference evidence="10" key="2">
    <citation type="journal article" date="2021" name="Genome Biol. Evol.">
        <title>Developing a high-quality reference genome for a parasitic bivalve with doubly uniparental inheritance (Bivalvia: Unionida).</title>
        <authorList>
            <person name="Smith C.H."/>
        </authorList>
    </citation>
    <scope>NUCLEOTIDE SEQUENCE</scope>
    <source>
        <strain evidence="10">CHS0354</strain>
        <tissue evidence="10">Mantle</tissue>
    </source>
</reference>
<evidence type="ECO:0000256" key="5">
    <source>
        <dbReference type="ARBA" id="ARBA00023136"/>
    </source>
</evidence>
<comment type="caution">
    <text evidence="10">The sequence shown here is derived from an EMBL/GenBank/DDBJ whole genome shotgun (WGS) entry which is preliminary data.</text>
</comment>
<dbReference type="GO" id="GO:0004930">
    <property type="term" value="F:G protein-coupled receptor activity"/>
    <property type="evidence" value="ECO:0007669"/>
    <property type="project" value="UniProtKB-KW"/>
</dbReference>
<feature type="transmembrane region" description="Helical" evidence="8">
    <location>
        <begin position="32"/>
        <end position="53"/>
    </location>
</feature>
<dbReference type="AlphaFoldDB" id="A0AAE0VTH0"/>
<evidence type="ECO:0000256" key="8">
    <source>
        <dbReference type="SAM" id="Phobius"/>
    </source>
</evidence>
<name>A0AAE0VTH0_9BIVA</name>
<feature type="transmembrane region" description="Helical" evidence="8">
    <location>
        <begin position="65"/>
        <end position="88"/>
    </location>
</feature>
<feature type="transmembrane region" description="Helical" evidence="8">
    <location>
        <begin position="149"/>
        <end position="169"/>
    </location>
</feature>
<evidence type="ECO:0000256" key="6">
    <source>
        <dbReference type="ARBA" id="ARBA00023170"/>
    </source>
</evidence>
<reference evidence="10" key="1">
    <citation type="journal article" date="2021" name="Genome Biol. Evol.">
        <title>A High-Quality Reference Genome for a Parasitic Bivalve with Doubly Uniparental Inheritance (Bivalvia: Unionida).</title>
        <authorList>
            <person name="Smith C.H."/>
        </authorList>
    </citation>
    <scope>NUCLEOTIDE SEQUENCE</scope>
    <source>
        <strain evidence="10">CHS0354</strain>
    </source>
</reference>
<dbReference type="EMBL" id="JAEAOA010002349">
    <property type="protein sequence ID" value="KAK3589544.1"/>
    <property type="molecule type" value="Genomic_DNA"/>
</dbReference>
<evidence type="ECO:0000313" key="10">
    <source>
        <dbReference type="EMBL" id="KAK3589544.1"/>
    </source>
</evidence>
<dbReference type="GO" id="GO:0005886">
    <property type="term" value="C:plasma membrane"/>
    <property type="evidence" value="ECO:0007669"/>
    <property type="project" value="TreeGrafter"/>
</dbReference>
<keyword evidence="7" id="KW-0807">Transducer</keyword>
<dbReference type="Gene3D" id="1.20.1070.10">
    <property type="entry name" value="Rhodopsin 7-helix transmembrane proteins"/>
    <property type="match status" value="1"/>
</dbReference>
<gene>
    <name evidence="10" type="ORF">CHS0354_041669</name>
</gene>
<evidence type="ECO:0000259" key="9">
    <source>
        <dbReference type="PROSITE" id="PS50262"/>
    </source>
</evidence>
<dbReference type="PANTHER" id="PTHR24243">
    <property type="entry name" value="G-PROTEIN COUPLED RECEPTOR"/>
    <property type="match status" value="1"/>
</dbReference>
<dbReference type="Pfam" id="PF00001">
    <property type="entry name" value="7tm_1"/>
    <property type="match status" value="1"/>
</dbReference>
<dbReference type="PROSITE" id="PS50262">
    <property type="entry name" value="G_PROTEIN_RECEP_F1_2"/>
    <property type="match status" value="1"/>
</dbReference>
<dbReference type="SUPFAM" id="SSF81321">
    <property type="entry name" value="Family A G protein-coupled receptor-like"/>
    <property type="match status" value="1"/>
</dbReference>
<evidence type="ECO:0000256" key="1">
    <source>
        <dbReference type="ARBA" id="ARBA00004141"/>
    </source>
</evidence>
<evidence type="ECO:0000256" key="3">
    <source>
        <dbReference type="ARBA" id="ARBA00022989"/>
    </source>
</evidence>
<feature type="transmembrane region" description="Helical" evidence="8">
    <location>
        <begin position="202"/>
        <end position="222"/>
    </location>
</feature>
<evidence type="ECO:0000256" key="7">
    <source>
        <dbReference type="ARBA" id="ARBA00023224"/>
    </source>
</evidence>
<dbReference type="PRINTS" id="PR00237">
    <property type="entry name" value="GPCRRHODOPSN"/>
</dbReference>
<comment type="subcellular location">
    <subcellularLocation>
        <location evidence="1">Membrane</location>
        <topology evidence="1">Multi-pass membrane protein</topology>
    </subcellularLocation>
</comment>
<keyword evidence="2 8" id="KW-0812">Transmembrane</keyword>
<dbReference type="Proteomes" id="UP001195483">
    <property type="component" value="Unassembled WGS sequence"/>
</dbReference>